<name>A0ABR1MP32_9PEZI</name>
<feature type="region of interest" description="Disordered" evidence="2">
    <location>
        <begin position="429"/>
        <end position="479"/>
    </location>
</feature>
<evidence type="ECO:0000256" key="2">
    <source>
        <dbReference type="SAM" id="MobiDB-lite"/>
    </source>
</evidence>
<evidence type="ECO:0000313" key="4">
    <source>
        <dbReference type="Proteomes" id="UP001365128"/>
    </source>
</evidence>
<comment type="caution">
    <text evidence="3">The sequence shown here is derived from an EMBL/GenBank/DDBJ whole genome shotgun (WGS) entry which is preliminary data.</text>
</comment>
<feature type="compositionally biased region" description="Basic and acidic residues" evidence="2">
    <location>
        <begin position="438"/>
        <end position="479"/>
    </location>
</feature>
<reference evidence="3 4" key="1">
    <citation type="submission" date="2024-04" db="EMBL/GenBank/DDBJ databases">
        <title>Phyllosticta paracitricarpa is synonymous to the EU quarantine fungus P. citricarpa based on phylogenomic analyses.</title>
        <authorList>
            <consortium name="Lawrence Berkeley National Laboratory"/>
            <person name="Van Ingen-Buijs V.A."/>
            <person name="Van Westerhoven A.C."/>
            <person name="Haridas S."/>
            <person name="Skiadas P."/>
            <person name="Martin F."/>
            <person name="Groenewald J.Z."/>
            <person name="Crous P.W."/>
            <person name="Seidl M.F."/>
        </authorList>
    </citation>
    <scope>NUCLEOTIDE SEQUENCE [LARGE SCALE GENOMIC DNA]</scope>
    <source>
        <strain evidence="3 4">CBS 122670</strain>
    </source>
</reference>
<sequence length="479" mass="55146">MRIPARLGRAALSPCIRRTFSSTAVRPATIPQFVPSSSPELDSQFESVRDRIIIPKHLTPRQLKIVYNEKNRHLFDDPENPVAAHIGGTTVQLQPLDHTKKLDTWLRVKSIVSQARTPDDWVNVEQLLGSMVKAGIKLRDYQREMLVRKAFFQGHREAVMRMLERADETGLRIEQERALTFLLWGFREIAVSGRWSKNSIERALTGTRQVADLLEKPEHGGGKRTARPGDLRTLPLTIAAPLELLAVALVLYPRSPFHQTKALEEVRQGAERLLNNMKIYKSPISVVEPRSVIGAKWHEGRFEHLMLAKARLFHAVPVRHALALAQRLLGPSDQMPQPAYAAQVLAKCDKVIAESVDKIGQNLRPGQSLEANPAVRGVRACDWVDEIWEEKKKREERERHERWLKKQEEKLKREKERLAKKKKEWGWGRDVEEEEDVGRETEEEKEEVVVGRETEEEEKKEVVVEVEEQEKKQEEEKQQ</sequence>
<feature type="coiled-coil region" evidence="1">
    <location>
        <begin position="397"/>
        <end position="424"/>
    </location>
</feature>
<dbReference type="EMBL" id="JBBPDW010000002">
    <property type="protein sequence ID" value="KAK7555490.1"/>
    <property type="molecule type" value="Genomic_DNA"/>
</dbReference>
<keyword evidence="1" id="KW-0175">Coiled coil</keyword>
<accession>A0ABR1MP32</accession>
<proteinExistence type="predicted"/>
<evidence type="ECO:0000256" key="1">
    <source>
        <dbReference type="SAM" id="Coils"/>
    </source>
</evidence>
<dbReference type="Proteomes" id="UP001365128">
    <property type="component" value="Unassembled WGS sequence"/>
</dbReference>
<protein>
    <submittedName>
        <fullName evidence="3">Uncharacterized protein</fullName>
    </submittedName>
</protein>
<organism evidence="3 4">
    <name type="scientific">Phyllosticta citricarpa</name>
    <dbReference type="NCBI Taxonomy" id="55181"/>
    <lineage>
        <taxon>Eukaryota</taxon>
        <taxon>Fungi</taxon>
        <taxon>Dikarya</taxon>
        <taxon>Ascomycota</taxon>
        <taxon>Pezizomycotina</taxon>
        <taxon>Dothideomycetes</taxon>
        <taxon>Dothideomycetes incertae sedis</taxon>
        <taxon>Botryosphaeriales</taxon>
        <taxon>Phyllostictaceae</taxon>
        <taxon>Phyllosticta</taxon>
    </lineage>
</organism>
<gene>
    <name evidence="3" type="ORF">IWX46DRAFT_646078</name>
</gene>
<evidence type="ECO:0000313" key="3">
    <source>
        <dbReference type="EMBL" id="KAK7555490.1"/>
    </source>
</evidence>
<keyword evidence="4" id="KW-1185">Reference proteome</keyword>